<keyword evidence="1 2" id="KW-0238">DNA-binding</keyword>
<feature type="domain" description="HTH tetR-type" evidence="3">
    <location>
        <begin position="1"/>
        <end position="61"/>
    </location>
</feature>
<evidence type="ECO:0000313" key="4">
    <source>
        <dbReference type="EMBL" id="MEF2966434.1"/>
    </source>
</evidence>
<protein>
    <submittedName>
        <fullName evidence="4">TetR/AcrR family transcriptional regulator</fullName>
    </submittedName>
</protein>
<evidence type="ECO:0000256" key="1">
    <source>
        <dbReference type="ARBA" id="ARBA00023125"/>
    </source>
</evidence>
<dbReference type="PRINTS" id="PR00455">
    <property type="entry name" value="HTHTETR"/>
</dbReference>
<comment type="caution">
    <text evidence="4">The sequence shown here is derived from an EMBL/GenBank/DDBJ whole genome shotgun (WGS) entry which is preliminary data.</text>
</comment>
<accession>A0ABU7VU28</accession>
<dbReference type="Gene3D" id="1.10.357.10">
    <property type="entry name" value="Tetracycline Repressor, domain 2"/>
    <property type="match status" value="1"/>
</dbReference>
<dbReference type="EMBL" id="JAZHPZ010000004">
    <property type="protein sequence ID" value="MEF2966434.1"/>
    <property type="molecule type" value="Genomic_DNA"/>
</dbReference>
<dbReference type="RefSeq" id="WP_331846647.1">
    <property type="nucleotide sequence ID" value="NZ_JAZHPZ010000004.1"/>
</dbReference>
<evidence type="ECO:0000259" key="3">
    <source>
        <dbReference type="PROSITE" id="PS50977"/>
    </source>
</evidence>
<dbReference type="InterPro" id="IPR009057">
    <property type="entry name" value="Homeodomain-like_sf"/>
</dbReference>
<proteinExistence type="predicted"/>
<keyword evidence="5" id="KW-1185">Reference proteome</keyword>
<dbReference type="PANTHER" id="PTHR43479">
    <property type="entry name" value="ACREF/ENVCD OPERON REPRESSOR-RELATED"/>
    <property type="match status" value="1"/>
</dbReference>
<sequence>MDKRKIIIETAVRLFAEKGYASLTVDDIAKASGMTKPSFYKYFPGKEDLLLEAMTMFIEELEDKVNHLYRRTDISKRDRMIELIVIFLENIFNHRTYTLLFVVPILPVFQNKKIQRATAAIERKLFIWITESIVDLYGEQVEESALDFAFIACSILLSYTMMIDPRLSHDHCYKLAVYVEHMVGVLVEGLQKNGPNVPLLFDPPSWLMECPEDISPISKSRQLLRSFRNMELAVQHDSSLTEREKEDYLEAILKMKTETSDAPGKSIVFKALLCYLEQLDLLREECAQIKAIIES</sequence>
<dbReference type="SUPFAM" id="SSF46689">
    <property type="entry name" value="Homeodomain-like"/>
    <property type="match status" value="1"/>
</dbReference>
<evidence type="ECO:0000313" key="5">
    <source>
        <dbReference type="Proteomes" id="UP001306950"/>
    </source>
</evidence>
<feature type="DNA-binding region" description="H-T-H motif" evidence="2">
    <location>
        <begin position="24"/>
        <end position="43"/>
    </location>
</feature>
<name>A0ABU7VU28_9BACL</name>
<dbReference type="PANTHER" id="PTHR43479:SF22">
    <property type="entry name" value="TRANSCRIPTIONAL REGULATOR, TETR FAMILY"/>
    <property type="match status" value="1"/>
</dbReference>
<gene>
    <name evidence="4" type="ORF">V3851_11390</name>
</gene>
<dbReference type="InterPro" id="IPR001647">
    <property type="entry name" value="HTH_TetR"/>
</dbReference>
<dbReference type="Pfam" id="PF00440">
    <property type="entry name" value="TetR_N"/>
    <property type="match status" value="1"/>
</dbReference>
<dbReference type="InterPro" id="IPR050624">
    <property type="entry name" value="HTH-type_Tx_Regulator"/>
</dbReference>
<evidence type="ECO:0000256" key="2">
    <source>
        <dbReference type="PROSITE-ProRule" id="PRU00335"/>
    </source>
</evidence>
<reference evidence="4 5" key="1">
    <citation type="submission" date="2024-02" db="EMBL/GenBank/DDBJ databases">
        <title>A nitrogen-fixing paenibacillus bacterium.</title>
        <authorList>
            <person name="Zhang W.L."/>
            <person name="Chen S.F."/>
        </authorList>
    </citation>
    <scope>NUCLEOTIDE SEQUENCE [LARGE SCALE GENOMIC DNA]</scope>
    <source>
        <strain evidence="4 5">M1</strain>
    </source>
</reference>
<organism evidence="4 5">
    <name type="scientific">Paenibacillus haidiansis</name>
    <dbReference type="NCBI Taxonomy" id="1574488"/>
    <lineage>
        <taxon>Bacteria</taxon>
        <taxon>Bacillati</taxon>
        <taxon>Bacillota</taxon>
        <taxon>Bacilli</taxon>
        <taxon>Bacillales</taxon>
        <taxon>Paenibacillaceae</taxon>
        <taxon>Paenibacillus</taxon>
    </lineage>
</organism>
<dbReference type="Proteomes" id="UP001306950">
    <property type="component" value="Unassembled WGS sequence"/>
</dbReference>
<dbReference type="PROSITE" id="PS50977">
    <property type="entry name" value="HTH_TETR_2"/>
    <property type="match status" value="1"/>
</dbReference>